<evidence type="ECO:0000256" key="1">
    <source>
        <dbReference type="SAM" id="MobiDB-lite"/>
    </source>
</evidence>
<feature type="domain" description="KIB1-4 beta-propeller" evidence="2">
    <location>
        <begin position="150"/>
        <end position="411"/>
    </location>
</feature>
<reference evidence="3 4" key="1">
    <citation type="submission" date="2019-11" db="EMBL/GenBank/DDBJ databases">
        <title>Whole genome sequence of Oryza granulata.</title>
        <authorList>
            <person name="Li W."/>
        </authorList>
    </citation>
    <scope>NUCLEOTIDE SEQUENCE [LARGE SCALE GENOMIC DNA]</scope>
    <source>
        <strain evidence="4">cv. Menghai</strain>
        <tissue evidence="3">Leaf</tissue>
    </source>
</reference>
<dbReference type="OrthoDB" id="676450at2759"/>
<gene>
    <name evidence="3" type="ORF">E2562_000508</name>
</gene>
<dbReference type="InterPro" id="IPR005174">
    <property type="entry name" value="KIB1-4_b-propeller"/>
</dbReference>
<evidence type="ECO:0000313" key="4">
    <source>
        <dbReference type="Proteomes" id="UP000479710"/>
    </source>
</evidence>
<comment type="caution">
    <text evidence="3">The sequence shown here is derived from an EMBL/GenBank/DDBJ whole genome shotgun (WGS) entry which is preliminary data.</text>
</comment>
<sequence>MLSNPCCSVRIHATVVEMLSRMSDKLNRFACGMSSTPPEEEEDDAAEQPEDAMLDVPFLHHRRAPCYRSMTRHPCAEEEEEGTGRGKDEEDGEEGSAGLLGVALFTTPPPPELKGKDEETRLPCLVFPSLDGYRVFSLAERCMCDDGEVRLRMACRRRYVASPYGGKVFVTDLNWRYSSHLIDPFTGERTPLPDLPIPFSETEPMPCAADEPRARGSAVGTDDGFAWDWSPRGVMVARGDTVFFCEAGGYAWAPVHRSRCNSPMTVNHRGGFFFILEWRSLLTTVIDAETLAPSAVIRPPPNRHNIDDAYLVASTDDVLLLVRRRASDSDRKLFTQAYRARHRGASSPTWARVTDIGDRAALVTRAHGFTVGVDPNDDGSEHAVVTVRRNRVYVVVRVSTARDQLERRRVVNHKIGVVHLKNPRPPTLLPLLQGELDGRCLHGRKLGEPHWIIPSDGSPPLGSVKESKKLFGIS</sequence>
<proteinExistence type="predicted"/>
<dbReference type="EMBL" id="SPHZ02000009">
    <property type="protein sequence ID" value="KAF0897800.1"/>
    <property type="molecule type" value="Genomic_DNA"/>
</dbReference>
<evidence type="ECO:0000313" key="3">
    <source>
        <dbReference type="EMBL" id="KAF0897800.1"/>
    </source>
</evidence>
<dbReference type="Pfam" id="PF03478">
    <property type="entry name" value="Beta-prop_KIB1-4"/>
    <property type="match status" value="1"/>
</dbReference>
<dbReference type="Proteomes" id="UP000479710">
    <property type="component" value="Unassembled WGS sequence"/>
</dbReference>
<feature type="region of interest" description="Disordered" evidence="1">
    <location>
        <begin position="73"/>
        <end position="95"/>
    </location>
</feature>
<dbReference type="PANTHER" id="PTHR33127:SF24">
    <property type="entry name" value="OS08G0193000 PROTEIN"/>
    <property type="match status" value="1"/>
</dbReference>
<protein>
    <recommendedName>
        <fullName evidence="2">KIB1-4 beta-propeller domain-containing protein</fullName>
    </recommendedName>
</protein>
<dbReference type="PANTHER" id="PTHR33127">
    <property type="entry name" value="TRANSMEMBRANE PROTEIN"/>
    <property type="match status" value="1"/>
</dbReference>
<accession>A0A6G1CCD3</accession>
<keyword evidence="4" id="KW-1185">Reference proteome</keyword>
<name>A0A6G1CCD3_9ORYZ</name>
<evidence type="ECO:0000259" key="2">
    <source>
        <dbReference type="Pfam" id="PF03478"/>
    </source>
</evidence>
<organism evidence="3 4">
    <name type="scientific">Oryza meyeriana var. granulata</name>
    <dbReference type="NCBI Taxonomy" id="110450"/>
    <lineage>
        <taxon>Eukaryota</taxon>
        <taxon>Viridiplantae</taxon>
        <taxon>Streptophyta</taxon>
        <taxon>Embryophyta</taxon>
        <taxon>Tracheophyta</taxon>
        <taxon>Spermatophyta</taxon>
        <taxon>Magnoliopsida</taxon>
        <taxon>Liliopsida</taxon>
        <taxon>Poales</taxon>
        <taxon>Poaceae</taxon>
        <taxon>BOP clade</taxon>
        <taxon>Oryzoideae</taxon>
        <taxon>Oryzeae</taxon>
        <taxon>Oryzinae</taxon>
        <taxon>Oryza</taxon>
        <taxon>Oryza meyeriana</taxon>
    </lineage>
</organism>
<dbReference type="AlphaFoldDB" id="A0A6G1CCD3"/>